<keyword evidence="4" id="KW-0560">Oxidoreductase</keyword>
<proteinExistence type="inferred from homology"/>
<accession>A0A1S1QPR9</accession>
<evidence type="ECO:0000256" key="5">
    <source>
        <dbReference type="ARBA" id="ARBA00023004"/>
    </source>
</evidence>
<dbReference type="SUPFAM" id="SSF56534">
    <property type="entry name" value="Aromatic aminoacid monoxygenases, catalytic and oligomerization domains"/>
    <property type="match status" value="1"/>
</dbReference>
<dbReference type="InterPro" id="IPR019774">
    <property type="entry name" value="Aromatic-AA_hydroxylase_C"/>
</dbReference>
<dbReference type="EMBL" id="MAXA01000125">
    <property type="protein sequence ID" value="OHV35566.1"/>
    <property type="molecule type" value="Genomic_DNA"/>
</dbReference>
<dbReference type="InterPro" id="IPR001273">
    <property type="entry name" value="ArAA_hydroxylase"/>
</dbReference>
<feature type="binding site" evidence="7">
    <location>
        <position position="162"/>
    </location>
    <ligand>
        <name>Fe cation</name>
        <dbReference type="ChEBI" id="CHEBI:24875"/>
    </ligand>
</feature>
<organism evidence="9 10">
    <name type="scientific">Parafrankia soli</name>
    <dbReference type="NCBI Taxonomy" id="2599596"/>
    <lineage>
        <taxon>Bacteria</taxon>
        <taxon>Bacillati</taxon>
        <taxon>Actinomycetota</taxon>
        <taxon>Actinomycetes</taxon>
        <taxon>Frankiales</taxon>
        <taxon>Frankiaceae</taxon>
        <taxon>Parafrankia</taxon>
    </lineage>
</organism>
<sequence length="296" mass="32425">MFEETQYFAPVVEKADGQVEVRLASSHPGAADREYQARRNQIAQLALRWRPGQPVPRVAYTEAEHALWRLVTGELALAYRGCACAEFLRGAARLGLPADRIPQLDEVSGPLSELTGFRYVPAAGLVGLREFYGSLADGVFHATQYLRYHTVPFYTPEPDVVHEVVGHANALASDRFAALYRAAGEAARRAESADTLQFISKVFWFTLEFGTVYEGGELKAYGAGILSSYGEMAEFRSVNVRPLDVTAMGTTDYDITRYQPVLYSAESFGQVEDVVGGFFAGCDDTLISGLRAAAVD</sequence>
<evidence type="ECO:0000256" key="3">
    <source>
        <dbReference type="ARBA" id="ARBA00022723"/>
    </source>
</evidence>
<dbReference type="InterPro" id="IPR036329">
    <property type="entry name" value="Aro-AA_hydroxylase_C_sf"/>
</dbReference>
<dbReference type="NCBIfam" id="NF008877">
    <property type="entry name" value="PRK11913.1-2"/>
    <property type="match status" value="1"/>
</dbReference>
<comment type="caution">
    <text evidence="9">The sequence shown here is derived from an EMBL/GenBank/DDBJ whole genome shotgun (WGS) entry which is preliminary data.</text>
</comment>
<dbReference type="GO" id="GO:0005506">
    <property type="term" value="F:iron ion binding"/>
    <property type="evidence" value="ECO:0007669"/>
    <property type="project" value="InterPro"/>
</dbReference>
<evidence type="ECO:0000256" key="4">
    <source>
        <dbReference type="ARBA" id="ARBA00023002"/>
    </source>
</evidence>
<name>A0A1S1QPR9_9ACTN</name>
<dbReference type="CDD" id="cd00361">
    <property type="entry name" value="arom_aa_hydroxylase"/>
    <property type="match status" value="1"/>
</dbReference>
<dbReference type="PANTHER" id="PTHR11473">
    <property type="entry name" value="AROMATIC AMINO ACID HYDROXYLASE"/>
    <property type="match status" value="1"/>
</dbReference>
<evidence type="ECO:0000256" key="2">
    <source>
        <dbReference type="ARBA" id="ARBA00009712"/>
    </source>
</evidence>
<evidence type="ECO:0000259" key="8">
    <source>
        <dbReference type="PROSITE" id="PS51410"/>
    </source>
</evidence>
<gene>
    <name evidence="9" type="ORF">BBK14_14975</name>
</gene>
<feature type="binding site" evidence="7">
    <location>
        <position position="208"/>
    </location>
    <ligand>
        <name>Fe cation</name>
        <dbReference type="ChEBI" id="CHEBI:24875"/>
    </ligand>
</feature>
<reference evidence="10" key="1">
    <citation type="submission" date="2016-07" db="EMBL/GenBank/DDBJ databases">
        <title>Frankia sp. NRRL B-16219 Genome sequencing.</title>
        <authorList>
            <person name="Ghodhbane-Gtari F."/>
            <person name="Swanson E."/>
            <person name="Gueddou A."/>
            <person name="Louati M."/>
            <person name="Nouioui I."/>
            <person name="Hezbri K."/>
            <person name="Abebe-Akele F."/>
            <person name="Simpson S."/>
            <person name="Morris K."/>
            <person name="Thomas K."/>
            <person name="Gtari M."/>
            <person name="Tisa L.S."/>
        </authorList>
    </citation>
    <scope>NUCLEOTIDE SEQUENCE [LARGE SCALE GENOMIC DNA]</scope>
    <source>
        <strain evidence="10">NRRL B-16219</strain>
    </source>
</reference>
<dbReference type="Proteomes" id="UP000179769">
    <property type="component" value="Unassembled WGS sequence"/>
</dbReference>
<keyword evidence="3 7" id="KW-0479">Metal-binding</keyword>
<dbReference type="AlphaFoldDB" id="A0A1S1QPR9"/>
<evidence type="ECO:0000313" key="10">
    <source>
        <dbReference type="Proteomes" id="UP000179769"/>
    </source>
</evidence>
<evidence type="ECO:0000256" key="6">
    <source>
        <dbReference type="ARBA" id="ARBA00023033"/>
    </source>
</evidence>
<dbReference type="GO" id="GO:0016714">
    <property type="term" value="F:oxidoreductase activity, acting on paired donors, with incorporation or reduction of molecular oxygen, reduced pteridine as one donor, and incorporation of one atom of oxygen"/>
    <property type="evidence" value="ECO:0007669"/>
    <property type="project" value="InterPro"/>
</dbReference>
<evidence type="ECO:0000256" key="1">
    <source>
        <dbReference type="ARBA" id="ARBA00001954"/>
    </source>
</evidence>
<dbReference type="InterPro" id="IPR036951">
    <property type="entry name" value="ArAA_hydroxylase_sf"/>
</dbReference>
<feature type="domain" description="Biopterin-dependent aromatic amino acid hydroxylase family profile" evidence="8">
    <location>
        <begin position="1"/>
        <end position="296"/>
    </location>
</feature>
<dbReference type="GO" id="GO:0009072">
    <property type="term" value="P:aromatic amino acid metabolic process"/>
    <property type="evidence" value="ECO:0007669"/>
    <property type="project" value="InterPro"/>
</dbReference>
<dbReference type="Pfam" id="PF00351">
    <property type="entry name" value="Biopterin_H"/>
    <property type="match status" value="1"/>
</dbReference>
<dbReference type="PROSITE" id="PS51410">
    <property type="entry name" value="BH4_AAA_HYDROXYL_2"/>
    <property type="match status" value="1"/>
</dbReference>
<comment type="similarity">
    <text evidence="2">Belongs to the biopterin-dependent aromatic amino acid hydroxylase family.</text>
</comment>
<evidence type="ECO:0000313" key="9">
    <source>
        <dbReference type="EMBL" id="OHV35566.1"/>
    </source>
</evidence>
<protein>
    <submittedName>
        <fullName evidence="9">Phenylalanine 4-monooxygenase</fullName>
    </submittedName>
</protein>
<dbReference type="Gene3D" id="1.10.800.10">
    <property type="entry name" value="Aromatic amino acid hydroxylase"/>
    <property type="match status" value="1"/>
</dbReference>
<dbReference type="PRINTS" id="PR00372">
    <property type="entry name" value="FYWHYDRXLASE"/>
</dbReference>
<keyword evidence="5 7" id="KW-0408">Iron</keyword>
<comment type="cofactor">
    <cofactor evidence="1 7">
        <name>Fe(2+)</name>
        <dbReference type="ChEBI" id="CHEBI:29033"/>
    </cofactor>
</comment>
<feature type="binding site" evidence="7">
    <location>
        <position position="167"/>
    </location>
    <ligand>
        <name>Fe cation</name>
        <dbReference type="ChEBI" id="CHEBI:24875"/>
    </ligand>
</feature>
<dbReference type="OrthoDB" id="9780502at2"/>
<evidence type="ECO:0000256" key="7">
    <source>
        <dbReference type="PIRSR" id="PIRSR601273-2"/>
    </source>
</evidence>
<dbReference type="PANTHER" id="PTHR11473:SF24">
    <property type="entry name" value="PHENYLALANINE-4-HYDROXYLASE"/>
    <property type="match status" value="1"/>
</dbReference>
<keyword evidence="6 9" id="KW-0503">Monooxygenase</keyword>
<keyword evidence="10" id="KW-1185">Reference proteome</keyword>
<dbReference type="RefSeq" id="WP_071062180.1">
    <property type="nucleotide sequence ID" value="NZ_MAXA01000125.1"/>
</dbReference>